<organism evidence="6 7">
    <name type="scientific">Leifsonia poae</name>
    <dbReference type="NCBI Taxonomy" id="110933"/>
    <lineage>
        <taxon>Bacteria</taxon>
        <taxon>Bacillati</taxon>
        <taxon>Actinomycetota</taxon>
        <taxon>Actinomycetes</taxon>
        <taxon>Micrococcales</taxon>
        <taxon>Microbacteriaceae</taxon>
        <taxon>Leifsonia</taxon>
    </lineage>
</organism>
<dbReference type="SUPFAM" id="SSF53448">
    <property type="entry name" value="Nucleotide-diphospho-sugar transferases"/>
    <property type="match status" value="1"/>
</dbReference>
<keyword evidence="3" id="KW-0808">Transferase</keyword>
<evidence type="ECO:0000256" key="1">
    <source>
        <dbReference type="ARBA" id="ARBA00006739"/>
    </source>
</evidence>
<evidence type="ECO:0000313" key="6">
    <source>
        <dbReference type="EMBL" id="GLJ74970.1"/>
    </source>
</evidence>
<dbReference type="RefSeq" id="WP_271175644.1">
    <property type="nucleotide sequence ID" value="NZ_BAAAJO010000001.1"/>
</dbReference>
<reference evidence="6" key="2">
    <citation type="submission" date="2023-01" db="EMBL/GenBank/DDBJ databases">
        <authorList>
            <person name="Sun Q."/>
            <person name="Evtushenko L."/>
        </authorList>
    </citation>
    <scope>NUCLEOTIDE SEQUENCE</scope>
    <source>
        <strain evidence="6">VKM Ac-1401</strain>
    </source>
</reference>
<dbReference type="AlphaFoldDB" id="A0A9W6LYL7"/>
<dbReference type="CDD" id="cd00761">
    <property type="entry name" value="Glyco_tranf_GTA_type"/>
    <property type="match status" value="1"/>
</dbReference>
<dbReference type="InterPro" id="IPR029044">
    <property type="entry name" value="Nucleotide-diphossugar_trans"/>
</dbReference>
<evidence type="ECO:0000313" key="7">
    <source>
        <dbReference type="Proteomes" id="UP001142372"/>
    </source>
</evidence>
<dbReference type="Pfam" id="PF00535">
    <property type="entry name" value="Glycos_transf_2"/>
    <property type="match status" value="1"/>
</dbReference>
<accession>A0A9W6LYL7</accession>
<dbReference type="GO" id="GO:0016757">
    <property type="term" value="F:glycosyltransferase activity"/>
    <property type="evidence" value="ECO:0007669"/>
    <property type="project" value="UniProtKB-KW"/>
</dbReference>
<name>A0A9W6LYL7_9MICO</name>
<comment type="caution">
    <text evidence="6">The sequence shown here is derived from an EMBL/GenBank/DDBJ whole genome shotgun (WGS) entry which is preliminary data.</text>
</comment>
<dbReference type="PANTHER" id="PTHR43685">
    <property type="entry name" value="GLYCOSYLTRANSFERASE"/>
    <property type="match status" value="1"/>
</dbReference>
<dbReference type="Gene3D" id="3.90.550.10">
    <property type="entry name" value="Spore Coat Polysaccharide Biosynthesis Protein SpsA, Chain A"/>
    <property type="match status" value="1"/>
</dbReference>
<protein>
    <recommendedName>
        <fullName evidence="5">Glycosyltransferase 2-like domain-containing protein</fullName>
    </recommendedName>
</protein>
<feature type="domain" description="Glycosyltransferase 2-like" evidence="5">
    <location>
        <begin position="135"/>
        <end position="272"/>
    </location>
</feature>
<dbReference type="PANTHER" id="PTHR43685:SF5">
    <property type="entry name" value="GLYCOSYLTRANSFERASE EPSE-RELATED"/>
    <property type="match status" value="1"/>
</dbReference>
<gene>
    <name evidence="6" type="ORF">GCM10017584_05430</name>
</gene>
<evidence type="ECO:0000256" key="2">
    <source>
        <dbReference type="ARBA" id="ARBA00022676"/>
    </source>
</evidence>
<feature type="coiled-coil region" evidence="4">
    <location>
        <begin position="14"/>
        <end position="41"/>
    </location>
</feature>
<keyword evidence="4" id="KW-0175">Coiled coil</keyword>
<dbReference type="InterPro" id="IPR001173">
    <property type="entry name" value="Glyco_trans_2-like"/>
</dbReference>
<reference evidence="6" key="1">
    <citation type="journal article" date="2014" name="Int. J. Syst. Evol. Microbiol.">
        <title>Complete genome sequence of Corynebacterium casei LMG S-19264T (=DSM 44701T), isolated from a smear-ripened cheese.</title>
        <authorList>
            <consortium name="US DOE Joint Genome Institute (JGI-PGF)"/>
            <person name="Walter F."/>
            <person name="Albersmeier A."/>
            <person name="Kalinowski J."/>
            <person name="Ruckert C."/>
        </authorList>
    </citation>
    <scope>NUCLEOTIDE SEQUENCE</scope>
    <source>
        <strain evidence="6">VKM Ac-1401</strain>
    </source>
</reference>
<sequence length="351" mass="38544">MVNETNSAGSDGRRTRLRDQVAQIIDEQRELRAQIQALTDLVQSTVVGELRVVDRHLDEGVRDLAARSATFETATGEALTALSSTTAALDEAAAKATLLAKSARDATPAAAERLAAARAASGYDKPWTTKDPLVSVRIATYQRTHELMTISLPSVLAQTHGNLEIVIVNDGPNPETAEAIRELGDPRVTYVEFPHRSIYPERRAHRWFVAGSPGMNEGIRRSTGLWVAPLDEDDVFEPDHIERLLAVAKDSRAEVAYGALTQRNLVDGSEAHIFSYPPERGGFSFQGALVHRSLRFFEYDQESWLVDEPGDWNLARRMLAAGVRFAGVDEVVGALNWTPYTHKSTDEADAG</sequence>
<comment type="similarity">
    <text evidence="1">Belongs to the glycosyltransferase 2 family.</text>
</comment>
<evidence type="ECO:0000259" key="5">
    <source>
        <dbReference type="Pfam" id="PF00535"/>
    </source>
</evidence>
<evidence type="ECO:0000256" key="3">
    <source>
        <dbReference type="ARBA" id="ARBA00022679"/>
    </source>
</evidence>
<keyword evidence="7" id="KW-1185">Reference proteome</keyword>
<dbReference type="EMBL" id="BSEN01000001">
    <property type="protein sequence ID" value="GLJ74970.1"/>
    <property type="molecule type" value="Genomic_DNA"/>
</dbReference>
<proteinExistence type="inferred from homology"/>
<evidence type="ECO:0000256" key="4">
    <source>
        <dbReference type="SAM" id="Coils"/>
    </source>
</evidence>
<keyword evidence="2" id="KW-0328">Glycosyltransferase</keyword>
<dbReference type="InterPro" id="IPR050834">
    <property type="entry name" value="Glycosyltransf_2"/>
</dbReference>
<dbReference type="Proteomes" id="UP001142372">
    <property type="component" value="Unassembled WGS sequence"/>
</dbReference>